<feature type="compositionally biased region" description="Low complexity" evidence="1">
    <location>
        <begin position="184"/>
        <end position="195"/>
    </location>
</feature>
<feature type="compositionally biased region" description="Basic residues" evidence="1">
    <location>
        <begin position="284"/>
        <end position="298"/>
    </location>
</feature>
<evidence type="ECO:0000313" key="3">
    <source>
        <dbReference type="Proteomes" id="UP001213000"/>
    </source>
</evidence>
<feature type="compositionally biased region" description="Low complexity" evidence="1">
    <location>
        <begin position="235"/>
        <end position="245"/>
    </location>
</feature>
<comment type="caution">
    <text evidence="2">The sequence shown here is derived from an EMBL/GenBank/DDBJ whole genome shotgun (WGS) entry which is preliminary data.</text>
</comment>
<accession>A0AAD5YSC9</accession>
<evidence type="ECO:0000313" key="2">
    <source>
        <dbReference type="EMBL" id="KAJ3565081.1"/>
    </source>
</evidence>
<evidence type="ECO:0000256" key="1">
    <source>
        <dbReference type="SAM" id="MobiDB-lite"/>
    </source>
</evidence>
<reference evidence="2" key="1">
    <citation type="submission" date="2022-07" db="EMBL/GenBank/DDBJ databases">
        <title>Genome Sequence of Leucocoprinus birnbaumii.</title>
        <authorList>
            <person name="Buettner E."/>
        </authorList>
    </citation>
    <scope>NUCLEOTIDE SEQUENCE</scope>
    <source>
        <strain evidence="2">VT141</strain>
    </source>
</reference>
<proteinExistence type="predicted"/>
<sequence length="298" mass="32732">MFGLIRRISHSIIPRPDRPWEDDRTYSFFRERESALFLSRRTNKNPCFFWLIATSNAPTRRKRRISTTEREDTGDEEQTRKKRARGEDPENPGSDDIPSSPAISPVDASSKANDDTDVEADTPGEPDYTIQREGSLEVKVVTKGVNEVELEDKETGADDVTSTSAPTTADEVPAHPGENTADASTSSTVEEPTTTDVNPESIPLPEEKAGELDEEEVPSSSPVPEPSAHTREDSAATAVESSTEAPEPESLKVNDNETPFVEVPSRPETPRQTRTSRSAASSVRKLRSKSPKKVSTRA</sequence>
<dbReference type="AlphaFoldDB" id="A0AAD5YSC9"/>
<name>A0AAD5YSC9_9AGAR</name>
<feature type="compositionally biased region" description="Low complexity" evidence="1">
    <location>
        <begin position="94"/>
        <end position="110"/>
    </location>
</feature>
<dbReference type="EMBL" id="JANIEX010000602">
    <property type="protein sequence ID" value="KAJ3565081.1"/>
    <property type="molecule type" value="Genomic_DNA"/>
</dbReference>
<feature type="compositionally biased region" description="Acidic residues" evidence="1">
    <location>
        <begin position="115"/>
        <end position="124"/>
    </location>
</feature>
<gene>
    <name evidence="2" type="ORF">NP233_g7875</name>
</gene>
<feature type="compositionally biased region" description="Low complexity" evidence="1">
    <location>
        <begin position="273"/>
        <end position="282"/>
    </location>
</feature>
<dbReference type="Proteomes" id="UP001213000">
    <property type="component" value="Unassembled WGS sequence"/>
</dbReference>
<keyword evidence="3" id="KW-1185">Reference proteome</keyword>
<protein>
    <submittedName>
        <fullName evidence="2">Uncharacterized protein</fullName>
    </submittedName>
</protein>
<feature type="region of interest" description="Disordered" evidence="1">
    <location>
        <begin position="60"/>
        <end position="298"/>
    </location>
</feature>
<organism evidence="2 3">
    <name type="scientific">Leucocoprinus birnbaumii</name>
    <dbReference type="NCBI Taxonomy" id="56174"/>
    <lineage>
        <taxon>Eukaryota</taxon>
        <taxon>Fungi</taxon>
        <taxon>Dikarya</taxon>
        <taxon>Basidiomycota</taxon>
        <taxon>Agaricomycotina</taxon>
        <taxon>Agaricomycetes</taxon>
        <taxon>Agaricomycetidae</taxon>
        <taxon>Agaricales</taxon>
        <taxon>Agaricineae</taxon>
        <taxon>Agaricaceae</taxon>
        <taxon>Leucocoprinus</taxon>
    </lineage>
</organism>